<dbReference type="AlphaFoldDB" id="D8LKH1"/>
<sequence>MPPKTKKRSSVAAGLAPAADRKAGDSSCSSRATKQGRRLKAEGGSAGAEAGGSTLVSCGDELVRISRRLHDSLKDRKWKGTSKQPVSCSYNVLEYASETNEAYTQRYGGGRPFGRAFVVGMNPGPWGMVQTGVPFGEVGFVRDWLKVQGAVGRPSKEHTKRPVHGFDCQRSEVSGTRLWGFFERRFGTADAWGDKMFVYNFCPLTFMSSSGGNITPDKLTPAEREVIDEACGEALAEMISALKPSVVVAVGNFAGSKCHEAVKASGLNAAGKGEVEVVVVNHPSPASPTGVKWEKATCLNELVLNSSKSKEIDRFLQ</sequence>
<dbReference type="OMA" id="VANYCPL"/>
<gene>
    <name evidence="10" type="ORF">Esi_0030_0064</name>
</gene>
<dbReference type="STRING" id="2880.D8LKH1"/>
<comment type="subcellular location">
    <subcellularLocation>
        <location evidence="1">Nucleus</location>
    </subcellularLocation>
</comment>
<keyword evidence="6" id="KW-0234">DNA repair</keyword>
<dbReference type="SUPFAM" id="SSF52141">
    <property type="entry name" value="Uracil-DNA glycosylase-like"/>
    <property type="match status" value="1"/>
</dbReference>
<dbReference type="InterPro" id="IPR036895">
    <property type="entry name" value="Uracil-DNA_glycosylase-like_sf"/>
</dbReference>
<dbReference type="OrthoDB" id="408702at2759"/>
<dbReference type="EMBL" id="FN648487">
    <property type="protein sequence ID" value="CBN74561.1"/>
    <property type="molecule type" value="Genomic_DNA"/>
</dbReference>
<dbReference type="Pfam" id="PF03167">
    <property type="entry name" value="UDG"/>
    <property type="match status" value="1"/>
</dbReference>
<dbReference type="InterPro" id="IPR039134">
    <property type="entry name" value="SMUG1"/>
</dbReference>
<dbReference type="GO" id="GO:0000703">
    <property type="term" value="F:oxidized pyrimidine nucleobase lesion DNA N-glycosylase activity"/>
    <property type="evidence" value="ECO:0007669"/>
    <property type="project" value="TreeGrafter"/>
</dbReference>
<dbReference type="GO" id="GO:0006284">
    <property type="term" value="P:base-excision repair"/>
    <property type="evidence" value="ECO:0007669"/>
    <property type="project" value="InterPro"/>
</dbReference>
<evidence type="ECO:0000256" key="5">
    <source>
        <dbReference type="ARBA" id="ARBA00023125"/>
    </source>
</evidence>
<keyword evidence="4" id="KW-0378">Hydrolase</keyword>
<keyword evidence="11" id="KW-1185">Reference proteome</keyword>
<evidence type="ECO:0000256" key="8">
    <source>
        <dbReference type="SAM" id="MobiDB-lite"/>
    </source>
</evidence>
<keyword evidence="7" id="KW-0539">Nucleus</keyword>
<evidence type="ECO:0000256" key="3">
    <source>
        <dbReference type="ARBA" id="ARBA00022763"/>
    </source>
</evidence>
<feature type="region of interest" description="Disordered" evidence="8">
    <location>
        <begin position="1"/>
        <end position="51"/>
    </location>
</feature>
<dbReference type="Gene3D" id="3.40.470.10">
    <property type="entry name" value="Uracil-DNA glycosylase-like domain"/>
    <property type="match status" value="1"/>
</dbReference>
<dbReference type="GO" id="GO:0003677">
    <property type="term" value="F:DNA binding"/>
    <property type="evidence" value="ECO:0007669"/>
    <property type="project" value="UniProtKB-KW"/>
</dbReference>
<reference evidence="10 11" key="1">
    <citation type="journal article" date="2010" name="Nature">
        <title>The Ectocarpus genome and the independent evolution of multicellularity in brown algae.</title>
        <authorList>
            <person name="Cock J.M."/>
            <person name="Sterck L."/>
            <person name="Rouze P."/>
            <person name="Scornet D."/>
            <person name="Allen A.E."/>
            <person name="Amoutzias G."/>
            <person name="Anthouard V."/>
            <person name="Artiguenave F."/>
            <person name="Aury J.M."/>
            <person name="Badger J.H."/>
            <person name="Beszteri B."/>
            <person name="Billiau K."/>
            <person name="Bonnet E."/>
            <person name="Bothwell J.H."/>
            <person name="Bowler C."/>
            <person name="Boyen C."/>
            <person name="Brownlee C."/>
            <person name="Carrano C.J."/>
            <person name="Charrier B."/>
            <person name="Cho G.Y."/>
            <person name="Coelho S.M."/>
            <person name="Collen J."/>
            <person name="Corre E."/>
            <person name="Da Silva C."/>
            <person name="Delage L."/>
            <person name="Delaroque N."/>
            <person name="Dittami S.M."/>
            <person name="Doulbeau S."/>
            <person name="Elias M."/>
            <person name="Farnham G."/>
            <person name="Gachon C.M."/>
            <person name="Gschloessl B."/>
            <person name="Heesch S."/>
            <person name="Jabbari K."/>
            <person name="Jubin C."/>
            <person name="Kawai H."/>
            <person name="Kimura K."/>
            <person name="Kloareg B."/>
            <person name="Kupper F.C."/>
            <person name="Lang D."/>
            <person name="Le Bail A."/>
            <person name="Leblanc C."/>
            <person name="Lerouge P."/>
            <person name="Lohr M."/>
            <person name="Lopez P.J."/>
            <person name="Martens C."/>
            <person name="Maumus F."/>
            <person name="Michel G."/>
            <person name="Miranda-Saavedra D."/>
            <person name="Morales J."/>
            <person name="Moreau H."/>
            <person name="Motomura T."/>
            <person name="Nagasato C."/>
            <person name="Napoli C.A."/>
            <person name="Nelson D.R."/>
            <person name="Nyvall-Collen P."/>
            <person name="Peters A.F."/>
            <person name="Pommier C."/>
            <person name="Potin P."/>
            <person name="Poulain J."/>
            <person name="Quesneville H."/>
            <person name="Read B."/>
            <person name="Rensing S.A."/>
            <person name="Ritter A."/>
            <person name="Rousvoal S."/>
            <person name="Samanta M."/>
            <person name="Samson G."/>
            <person name="Schroeder D.C."/>
            <person name="Segurens B."/>
            <person name="Strittmatter M."/>
            <person name="Tonon T."/>
            <person name="Tregear J.W."/>
            <person name="Valentin K."/>
            <person name="von Dassow P."/>
            <person name="Yamagishi T."/>
            <person name="Van de Peer Y."/>
            <person name="Wincker P."/>
        </authorList>
    </citation>
    <scope>NUCLEOTIDE SEQUENCE [LARGE SCALE GENOMIC DNA]</scope>
    <source>
        <strain evidence="11">Ec32 / CCAP1310/4</strain>
    </source>
</reference>
<dbReference type="InParanoid" id="D8LKH1"/>
<name>D8LKH1_ECTSI</name>
<evidence type="ECO:0000256" key="4">
    <source>
        <dbReference type="ARBA" id="ARBA00022801"/>
    </source>
</evidence>
<organism evidence="10 11">
    <name type="scientific">Ectocarpus siliculosus</name>
    <name type="common">Brown alga</name>
    <name type="synonym">Conferva siliculosa</name>
    <dbReference type="NCBI Taxonomy" id="2880"/>
    <lineage>
        <taxon>Eukaryota</taxon>
        <taxon>Sar</taxon>
        <taxon>Stramenopiles</taxon>
        <taxon>Ochrophyta</taxon>
        <taxon>PX clade</taxon>
        <taxon>Phaeophyceae</taxon>
        <taxon>Ectocarpales</taxon>
        <taxon>Ectocarpaceae</taxon>
        <taxon>Ectocarpus</taxon>
    </lineage>
</organism>
<accession>D8LKH1</accession>
<evidence type="ECO:0000256" key="1">
    <source>
        <dbReference type="ARBA" id="ARBA00004123"/>
    </source>
</evidence>
<dbReference type="Proteomes" id="UP000002630">
    <property type="component" value="Linkage Group LG19"/>
</dbReference>
<dbReference type="PANTHER" id="PTHR13235:SF2">
    <property type="entry name" value="SINGLE-STRAND SELECTIVE MONOFUNCTIONAL URACIL DNA GLYCOSYLASE"/>
    <property type="match status" value="1"/>
</dbReference>
<dbReference type="GO" id="GO:0017065">
    <property type="term" value="F:single-strand selective uracil DNA N-glycosylase activity"/>
    <property type="evidence" value="ECO:0007669"/>
    <property type="project" value="InterPro"/>
</dbReference>
<comment type="similarity">
    <text evidence="2">Belongs to the uracil-DNA glycosylase (UDG) superfamily. SMUG1 family.</text>
</comment>
<dbReference type="InterPro" id="IPR005122">
    <property type="entry name" value="Uracil-DNA_glycosylase-like"/>
</dbReference>
<keyword evidence="3" id="KW-0227">DNA damage</keyword>
<evidence type="ECO:0000259" key="9">
    <source>
        <dbReference type="Pfam" id="PF03167"/>
    </source>
</evidence>
<keyword evidence="5" id="KW-0238">DNA-binding</keyword>
<evidence type="ECO:0000256" key="2">
    <source>
        <dbReference type="ARBA" id="ARBA00007889"/>
    </source>
</evidence>
<dbReference type="CDD" id="cd19374">
    <property type="entry name" value="UDG-F3_SMUG1-like"/>
    <property type="match status" value="1"/>
</dbReference>
<feature type="domain" description="Uracil-DNA glycosylase-like" evidence="9">
    <location>
        <begin position="113"/>
        <end position="302"/>
    </location>
</feature>
<evidence type="ECO:0000256" key="6">
    <source>
        <dbReference type="ARBA" id="ARBA00023204"/>
    </source>
</evidence>
<protein>
    <submittedName>
        <fullName evidence="10">Uracil-DNA glycosylase superfamily protein</fullName>
    </submittedName>
</protein>
<evidence type="ECO:0000313" key="10">
    <source>
        <dbReference type="EMBL" id="CBN74561.1"/>
    </source>
</evidence>
<dbReference type="eggNOG" id="ENOG502QT20">
    <property type="taxonomic scope" value="Eukaryota"/>
</dbReference>
<dbReference type="PANTHER" id="PTHR13235">
    <property type="entry name" value="SINGLE-STRAND SELECTIVE MONOFUNCTIONAL URACIL DNA GLYCOSYLASE"/>
    <property type="match status" value="1"/>
</dbReference>
<evidence type="ECO:0000313" key="11">
    <source>
        <dbReference type="Proteomes" id="UP000002630"/>
    </source>
</evidence>
<dbReference type="EMBL" id="FN649744">
    <property type="protein sequence ID" value="CBN74561.1"/>
    <property type="molecule type" value="Genomic_DNA"/>
</dbReference>
<evidence type="ECO:0000256" key="7">
    <source>
        <dbReference type="ARBA" id="ARBA00023242"/>
    </source>
</evidence>
<dbReference type="GO" id="GO:0005634">
    <property type="term" value="C:nucleus"/>
    <property type="evidence" value="ECO:0007669"/>
    <property type="project" value="UniProtKB-SubCell"/>
</dbReference>
<proteinExistence type="inferred from homology"/>